<evidence type="ECO:0000256" key="4">
    <source>
        <dbReference type="ARBA" id="ARBA00022989"/>
    </source>
</evidence>
<dbReference type="GeneID" id="14919964"/>
<evidence type="ECO:0000313" key="12">
    <source>
        <dbReference type="EMBL" id="ELR19162.1"/>
    </source>
</evidence>
<gene>
    <name evidence="12" type="ORF">ACA1_031860</name>
</gene>
<dbReference type="Pfam" id="PF05462">
    <property type="entry name" value="Dicty_CAR"/>
    <property type="match status" value="1"/>
</dbReference>
<dbReference type="RefSeq" id="XP_004341238.1">
    <property type="nucleotide sequence ID" value="XM_004341190.1"/>
</dbReference>
<protein>
    <submittedName>
        <fullName evidence="12">Slime mold cyclic amp receptor protein</fullName>
    </submittedName>
</protein>
<feature type="domain" description="G-protein coupled receptors family 2 profile 2" evidence="11">
    <location>
        <begin position="8"/>
        <end position="263"/>
    </location>
</feature>
<dbReference type="InterPro" id="IPR022343">
    <property type="entry name" value="GCR1-cAMP_receptor"/>
</dbReference>
<feature type="transmembrane region" description="Helical" evidence="10">
    <location>
        <begin position="6"/>
        <end position="31"/>
    </location>
</feature>
<comment type="similarity">
    <text evidence="2">Belongs to the G-protein coupled receptor 5 family.</text>
</comment>
<evidence type="ECO:0000256" key="3">
    <source>
        <dbReference type="ARBA" id="ARBA00022692"/>
    </source>
</evidence>
<reference evidence="12 13" key="1">
    <citation type="journal article" date="2013" name="Genome Biol.">
        <title>Genome of Acanthamoeba castellanii highlights extensive lateral gene transfer and early evolution of tyrosine kinase signaling.</title>
        <authorList>
            <person name="Clarke M."/>
            <person name="Lohan A.J."/>
            <person name="Liu B."/>
            <person name="Lagkouvardos I."/>
            <person name="Roy S."/>
            <person name="Zafar N."/>
            <person name="Bertelli C."/>
            <person name="Schilde C."/>
            <person name="Kianianmomeni A."/>
            <person name="Burglin T.R."/>
            <person name="Frech C."/>
            <person name="Turcotte B."/>
            <person name="Kopec K.O."/>
            <person name="Synnott J.M."/>
            <person name="Choo C."/>
            <person name="Paponov I."/>
            <person name="Finkler A."/>
            <person name="Soon Heng Tan C."/>
            <person name="Hutchins A.P."/>
            <person name="Weinmeier T."/>
            <person name="Rattei T."/>
            <person name="Chu J.S."/>
            <person name="Gimenez G."/>
            <person name="Irimia M."/>
            <person name="Rigden D.J."/>
            <person name="Fitzpatrick D.A."/>
            <person name="Lorenzo-Morales J."/>
            <person name="Bateman A."/>
            <person name="Chiu C.H."/>
            <person name="Tang P."/>
            <person name="Hegemann P."/>
            <person name="Fromm H."/>
            <person name="Raoult D."/>
            <person name="Greub G."/>
            <person name="Miranda-Saavedra D."/>
            <person name="Chen N."/>
            <person name="Nash P."/>
            <person name="Ginger M.L."/>
            <person name="Horn M."/>
            <person name="Schaap P."/>
            <person name="Caler L."/>
            <person name="Loftus B."/>
        </authorList>
    </citation>
    <scope>NUCLEOTIDE SEQUENCE [LARGE SCALE GENOMIC DNA]</scope>
    <source>
        <strain evidence="12 13">Neff</strain>
    </source>
</reference>
<evidence type="ECO:0000256" key="8">
    <source>
        <dbReference type="ARBA" id="ARBA00023224"/>
    </source>
</evidence>
<accession>L8H1T1</accession>
<dbReference type="OrthoDB" id="16790at2759"/>
<dbReference type="AlphaFoldDB" id="L8H1T1"/>
<evidence type="ECO:0000256" key="5">
    <source>
        <dbReference type="ARBA" id="ARBA00023040"/>
    </source>
</evidence>
<dbReference type="PRINTS" id="PR02000">
    <property type="entry name" value="GCR1PLANT"/>
</dbReference>
<dbReference type="Gene3D" id="1.20.1070.10">
    <property type="entry name" value="Rhodopsin 7-helix transmembrane proteins"/>
    <property type="match status" value="1"/>
</dbReference>
<keyword evidence="6 10" id="KW-0472">Membrane</keyword>
<dbReference type="KEGG" id="acan:ACA1_031860"/>
<comment type="subcellular location">
    <subcellularLocation>
        <location evidence="1">Membrane</location>
        <topology evidence="1">Multi-pass membrane protein</topology>
    </subcellularLocation>
</comment>
<dbReference type="GO" id="GO:0004930">
    <property type="term" value="F:G protein-coupled receptor activity"/>
    <property type="evidence" value="ECO:0007669"/>
    <property type="project" value="UniProtKB-KW"/>
</dbReference>
<dbReference type="InterPro" id="IPR017981">
    <property type="entry name" value="GPCR_2-like_7TM"/>
</dbReference>
<evidence type="ECO:0000256" key="2">
    <source>
        <dbReference type="ARBA" id="ARBA00008360"/>
    </source>
</evidence>
<dbReference type="EMBL" id="KB007934">
    <property type="protein sequence ID" value="ELR19162.1"/>
    <property type="molecule type" value="Genomic_DNA"/>
</dbReference>
<keyword evidence="13" id="KW-1185">Reference proteome</keyword>
<dbReference type="PRINTS" id="PR02001">
    <property type="entry name" value="GCR1CAMPR"/>
</dbReference>
<keyword evidence="8" id="KW-0807">Transducer</keyword>
<dbReference type="PANTHER" id="PTHR23112">
    <property type="entry name" value="G PROTEIN-COUPLED RECEPTOR 157-RELATED"/>
    <property type="match status" value="1"/>
</dbReference>
<evidence type="ECO:0000256" key="1">
    <source>
        <dbReference type="ARBA" id="ARBA00004141"/>
    </source>
</evidence>
<organism evidence="12 13">
    <name type="scientific">Acanthamoeba castellanii (strain ATCC 30010 / Neff)</name>
    <dbReference type="NCBI Taxonomy" id="1257118"/>
    <lineage>
        <taxon>Eukaryota</taxon>
        <taxon>Amoebozoa</taxon>
        <taxon>Discosea</taxon>
        <taxon>Longamoebia</taxon>
        <taxon>Centramoebida</taxon>
        <taxon>Acanthamoebidae</taxon>
        <taxon>Acanthamoeba</taxon>
    </lineage>
</organism>
<evidence type="ECO:0000259" key="11">
    <source>
        <dbReference type="PROSITE" id="PS50261"/>
    </source>
</evidence>
<dbReference type="PROSITE" id="PS50261">
    <property type="entry name" value="G_PROTEIN_RECEP_F2_4"/>
    <property type="match status" value="1"/>
</dbReference>
<dbReference type="InterPro" id="IPR022340">
    <property type="entry name" value="GPCR_GCR1_put"/>
</dbReference>
<feature type="transmembrane region" description="Helical" evidence="10">
    <location>
        <begin position="86"/>
        <end position="105"/>
    </location>
</feature>
<feature type="compositionally biased region" description="Basic residues" evidence="9">
    <location>
        <begin position="265"/>
        <end position="284"/>
    </location>
</feature>
<feature type="transmembrane region" description="Helical" evidence="10">
    <location>
        <begin position="208"/>
        <end position="231"/>
    </location>
</feature>
<dbReference type="OMA" id="YVCGISN"/>
<feature type="region of interest" description="Disordered" evidence="9">
    <location>
        <begin position="317"/>
        <end position="345"/>
    </location>
</feature>
<dbReference type="SUPFAM" id="SSF81321">
    <property type="entry name" value="Family A G protein-coupled receptor-like"/>
    <property type="match status" value="1"/>
</dbReference>
<dbReference type="PANTHER" id="PTHR23112:SF0">
    <property type="entry name" value="TRANSMEMBRANE PROTEIN 116"/>
    <property type="match status" value="1"/>
</dbReference>
<evidence type="ECO:0000313" key="13">
    <source>
        <dbReference type="Proteomes" id="UP000011083"/>
    </source>
</evidence>
<dbReference type="Proteomes" id="UP000011083">
    <property type="component" value="Unassembled WGS sequence"/>
</dbReference>
<dbReference type="GO" id="GO:0005886">
    <property type="term" value="C:plasma membrane"/>
    <property type="evidence" value="ECO:0007669"/>
    <property type="project" value="TreeGrafter"/>
</dbReference>
<evidence type="ECO:0000256" key="7">
    <source>
        <dbReference type="ARBA" id="ARBA00023170"/>
    </source>
</evidence>
<keyword evidence="3 10" id="KW-0812">Transmembrane</keyword>
<dbReference type="STRING" id="1257118.L8H1T1"/>
<proteinExistence type="inferred from homology"/>
<feature type="transmembrane region" description="Helical" evidence="10">
    <location>
        <begin position="112"/>
        <end position="133"/>
    </location>
</feature>
<dbReference type="VEuPathDB" id="AmoebaDB:ACA1_031860"/>
<keyword evidence="7 12" id="KW-0675">Receptor</keyword>
<evidence type="ECO:0000256" key="9">
    <source>
        <dbReference type="SAM" id="MobiDB-lite"/>
    </source>
</evidence>
<keyword evidence="4 10" id="KW-1133">Transmembrane helix</keyword>
<feature type="region of interest" description="Disordered" evidence="9">
    <location>
        <begin position="264"/>
        <end position="284"/>
    </location>
</feature>
<dbReference type="GO" id="GO:0007166">
    <property type="term" value="P:cell surface receptor signaling pathway"/>
    <property type="evidence" value="ECO:0007669"/>
    <property type="project" value="InterPro"/>
</dbReference>
<dbReference type="GO" id="GO:0007189">
    <property type="term" value="P:adenylate cyclase-activating G protein-coupled receptor signaling pathway"/>
    <property type="evidence" value="ECO:0007669"/>
    <property type="project" value="TreeGrafter"/>
</dbReference>
<evidence type="ECO:0000256" key="6">
    <source>
        <dbReference type="ARBA" id="ARBA00023136"/>
    </source>
</evidence>
<name>L8H1T1_ACACF</name>
<evidence type="ECO:0000256" key="10">
    <source>
        <dbReference type="SAM" id="Phobius"/>
    </source>
</evidence>
<feature type="transmembrane region" description="Helical" evidence="10">
    <location>
        <begin position="153"/>
        <end position="179"/>
    </location>
</feature>
<feature type="transmembrane region" description="Helical" evidence="10">
    <location>
        <begin position="43"/>
        <end position="66"/>
    </location>
</feature>
<sequence length="345" mass="38022">MEGEELTLLLVRVIMSGISLVACLLMLATLCGFRKYQTVAGRLVMVLTSMVGASASVNLLTPLVHLNAGLCIFQGVAMQFADSASGVWTVIIAVNVFLIVVANYRETDKFEVWYHVVGWPIAVVFTVLPATTTSYGETAIWCWIRSDATLGNVWRFACFYVPLFVCLLAIAALYLLIFLRLSHTFAELPGSAKSAKVVENERRMLRSLAAYPLIFLFVWLCPTINRIYGWASGDDEVFGLLLVQSFTVGSQGLLNSLAYGLDSHTRRRRRKQRPGRQLSHFRQRRTVRASKASTAYVLLSDDDDEVSDGDDAATAYTTITTDELSSSTTSSSTYSSSTSSARSEP</sequence>
<keyword evidence="5" id="KW-0297">G-protein coupled receptor</keyword>
<feature type="transmembrane region" description="Helical" evidence="10">
    <location>
        <begin position="237"/>
        <end position="261"/>
    </location>
</feature>